<evidence type="ECO:0000313" key="2">
    <source>
        <dbReference type="EMBL" id="MBW4866699.1"/>
    </source>
</evidence>
<feature type="transmembrane region" description="Helical" evidence="1">
    <location>
        <begin position="57"/>
        <end position="90"/>
    </location>
</feature>
<keyword evidence="1" id="KW-1133">Transmembrane helix</keyword>
<organism evidence="2 3">
    <name type="scientific">Segatella salivae</name>
    <dbReference type="NCBI Taxonomy" id="228604"/>
    <lineage>
        <taxon>Bacteria</taxon>
        <taxon>Pseudomonadati</taxon>
        <taxon>Bacteroidota</taxon>
        <taxon>Bacteroidia</taxon>
        <taxon>Bacteroidales</taxon>
        <taxon>Prevotellaceae</taxon>
        <taxon>Segatella</taxon>
    </lineage>
</organism>
<dbReference type="AlphaFoldDB" id="A0AAW4NTV9"/>
<proteinExistence type="predicted"/>
<evidence type="ECO:0000313" key="3">
    <source>
        <dbReference type="Proteomes" id="UP001196873"/>
    </source>
</evidence>
<keyword evidence="1" id="KW-0812">Transmembrane</keyword>
<evidence type="ECO:0000256" key="1">
    <source>
        <dbReference type="SAM" id="Phobius"/>
    </source>
</evidence>
<gene>
    <name evidence="2" type="ORF">KZY68_11970</name>
</gene>
<protein>
    <recommendedName>
        <fullName evidence="4">Tat pathway signal sequence domain protein</fullName>
    </recommendedName>
</protein>
<evidence type="ECO:0008006" key="4">
    <source>
        <dbReference type="Google" id="ProtNLM"/>
    </source>
</evidence>
<sequence>MQQQTIQFDGAQIQQRVDVRAMFANAVNSVNNYLNQRSEVYSRLCDFSVTRRTVLYMHLGTICLGVSVFAVVSHPLVAIPAAACAGWLVYRLNNKEKRKK</sequence>
<reference evidence="2" key="1">
    <citation type="submission" date="2021-07" db="EMBL/GenBank/DDBJ databases">
        <title>Genomic diversity and antimicrobial resistance of Prevotella spp. isolated from chronic lung disease airways.</title>
        <authorList>
            <person name="Webb K.A."/>
            <person name="Olagoke O.S."/>
            <person name="Baird T."/>
            <person name="Neill J."/>
            <person name="Pham A."/>
            <person name="Wells T.J."/>
            <person name="Ramsay K.A."/>
            <person name="Bell S.C."/>
            <person name="Sarovich D.S."/>
            <person name="Price E.P."/>
        </authorList>
    </citation>
    <scope>NUCLEOTIDE SEQUENCE</scope>
    <source>
        <strain evidence="2">SCHI0047.S.3</strain>
    </source>
</reference>
<accession>A0AAW4NTV9</accession>
<dbReference type="EMBL" id="JAHXRF010000020">
    <property type="protein sequence ID" value="MBW4866699.1"/>
    <property type="molecule type" value="Genomic_DNA"/>
</dbReference>
<name>A0AAW4NTV9_9BACT</name>
<dbReference type="Proteomes" id="UP001196873">
    <property type="component" value="Unassembled WGS sequence"/>
</dbReference>
<comment type="caution">
    <text evidence="2">The sequence shown here is derived from an EMBL/GenBank/DDBJ whole genome shotgun (WGS) entry which is preliminary data.</text>
</comment>
<keyword evidence="1" id="KW-0472">Membrane</keyword>
<dbReference type="RefSeq" id="WP_219427464.1">
    <property type="nucleotide sequence ID" value="NZ_CAUVMP010000009.1"/>
</dbReference>